<sequence>MARKDLCLFDVDGTLTPHHRPITPEMKIFLSELHKKVAIGLVGGSDLEKIREQMGIQNLEEAYDYVFAQNGHVAFKGGKLVGKENILEYMGEEKLQPFINFCLEYMSKLSLPAKRFEATLWNSDQG</sequence>
<dbReference type="PANTHER" id="PTHR10466">
    <property type="entry name" value="PHOSPHOMANNOMUTASE"/>
    <property type="match status" value="1"/>
</dbReference>
<dbReference type="GO" id="GO:0006487">
    <property type="term" value="P:protein N-linked glycosylation"/>
    <property type="evidence" value="ECO:0007669"/>
    <property type="project" value="TreeGrafter"/>
</dbReference>
<feature type="active site" description="Proton donor/acceptor" evidence="7">
    <location>
        <position position="12"/>
    </location>
</feature>
<keyword evidence="11" id="KW-1185">Reference proteome</keyword>
<dbReference type="GO" id="GO:0009298">
    <property type="term" value="P:GDP-mannose biosynthetic process"/>
    <property type="evidence" value="ECO:0007669"/>
    <property type="project" value="InterPro"/>
</dbReference>
<feature type="binding site" evidence="8">
    <location>
        <position position="12"/>
    </location>
    <ligand>
        <name>Mg(2+)</name>
        <dbReference type="ChEBI" id="CHEBI:18420"/>
        <label>1</label>
    </ligand>
</feature>
<dbReference type="Proteomes" id="UP001497382">
    <property type="component" value="Unassembled WGS sequence"/>
</dbReference>
<keyword evidence="9" id="KW-0963">Cytoplasm</keyword>
<keyword evidence="8" id="KW-0460">Magnesium</keyword>
<dbReference type="AlphaFoldDB" id="A0AAV2BFH5"/>
<evidence type="ECO:0000313" key="11">
    <source>
        <dbReference type="Proteomes" id="UP001497382"/>
    </source>
</evidence>
<dbReference type="GO" id="GO:0006013">
    <property type="term" value="P:mannose metabolic process"/>
    <property type="evidence" value="ECO:0007669"/>
    <property type="project" value="TreeGrafter"/>
</dbReference>
<feature type="active site" description="Nucleophile" evidence="7">
    <location>
        <position position="10"/>
    </location>
</feature>
<comment type="subunit">
    <text evidence="4 9">Homodimer.</text>
</comment>
<dbReference type="NCBIfam" id="TIGR01484">
    <property type="entry name" value="HAD-SF-IIB"/>
    <property type="match status" value="1"/>
</dbReference>
<evidence type="ECO:0000256" key="5">
    <source>
        <dbReference type="ARBA" id="ARBA00012730"/>
    </source>
</evidence>
<feature type="binding site" evidence="8">
    <location>
        <position position="10"/>
    </location>
    <ligand>
        <name>Mg(2+)</name>
        <dbReference type="ChEBI" id="CHEBI:18420"/>
        <label>1</label>
    </ligand>
</feature>
<dbReference type="Gene3D" id="3.40.50.1000">
    <property type="entry name" value="HAD superfamily/HAD-like"/>
    <property type="match status" value="1"/>
</dbReference>
<dbReference type="InterPro" id="IPR023214">
    <property type="entry name" value="HAD_sf"/>
</dbReference>
<dbReference type="SUPFAM" id="SSF56784">
    <property type="entry name" value="HAD-like"/>
    <property type="match status" value="1"/>
</dbReference>
<organism evidence="10 11">
    <name type="scientific">Larinioides sclopetarius</name>
    <dbReference type="NCBI Taxonomy" id="280406"/>
    <lineage>
        <taxon>Eukaryota</taxon>
        <taxon>Metazoa</taxon>
        <taxon>Ecdysozoa</taxon>
        <taxon>Arthropoda</taxon>
        <taxon>Chelicerata</taxon>
        <taxon>Arachnida</taxon>
        <taxon>Araneae</taxon>
        <taxon>Araneomorphae</taxon>
        <taxon>Entelegynae</taxon>
        <taxon>Araneoidea</taxon>
        <taxon>Araneidae</taxon>
        <taxon>Larinioides</taxon>
    </lineage>
</organism>
<dbReference type="InterPro" id="IPR005002">
    <property type="entry name" value="PMM"/>
</dbReference>
<dbReference type="InterPro" id="IPR006379">
    <property type="entry name" value="HAD-SF_hydro_IIB"/>
</dbReference>
<keyword evidence="6 9" id="KW-0413">Isomerase</keyword>
<dbReference type="EMBL" id="CAXIEN010000340">
    <property type="protein sequence ID" value="CAL1294214.1"/>
    <property type="molecule type" value="Genomic_DNA"/>
</dbReference>
<proteinExistence type="inferred from homology"/>
<comment type="pathway">
    <text evidence="2 9">Nucleotide-sugar biosynthesis; GDP-alpha-D-mannose biosynthesis; alpha-D-mannose 1-phosphate from D-fructose 6-phosphate: step 2/2.</text>
</comment>
<dbReference type="EC" id="5.4.2.8" evidence="5 9"/>
<name>A0AAV2BFH5_9ARAC</name>
<reference evidence="10 11" key="1">
    <citation type="submission" date="2024-04" db="EMBL/GenBank/DDBJ databases">
        <authorList>
            <person name="Rising A."/>
            <person name="Reimegard J."/>
            <person name="Sonavane S."/>
            <person name="Akerstrom W."/>
            <person name="Nylinder S."/>
            <person name="Hedman E."/>
            <person name="Kallberg Y."/>
        </authorList>
    </citation>
    <scope>NUCLEOTIDE SEQUENCE [LARGE SCALE GENOMIC DNA]</scope>
</reference>
<dbReference type="PANTHER" id="PTHR10466:SF0">
    <property type="entry name" value="PHOSPHOMANNOMUTASE"/>
    <property type="match status" value="1"/>
</dbReference>
<dbReference type="InterPro" id="IPR036412">
    <property type="entry name" value="HAD-like_sf"/>
</dbReference>
<evidence type="ECO:0000256" key="7">
    <source>
        <dbReference type="PIRSR" id="PIRSR605002-1"/>
    </source>
</evidence>
<evidence type="ECO:0000256" key="3">
    <source>
        <dbReference type="ARBA" id="ARBA00009736"/>
    </source>
</evidence>
<dbReference type="GO" id="GO:0046872">
    <property type="term" value="F:metal ion binding"/>
    <property type="evidence" value="ECO:0007669"/>
    <property type="project" value="UniProtKB-KW"/>
</dbReference>
<dbReference type="Pfam" id="PF03332">
    <property type="entry name" value="PMM"/>
    <property type="match status" value="1"/>
</dbReference>
<evidence type="ECO:0000256" key="4">
    <source>
        <dbReference type="ARBA" id="ARBA00011738"/>
    </source>
</evidence>
<comment type="cofactor">
    <cofactor evidence="8">
        <name>Mg(2+)</name>
        <dbReference type="ChEBI" id="CHEBI:18420"/>
    </cofactor>
</comment>
<accession>A0AAV2BFH5</accession>
<dbReference type="GO" id="GO:0005829">
    <property type="term" value="C:cytosol"/>
    <property type="evidence" value="ECO:0007669"/>
    <property type="project" value="TreeGrafter"/>
</dbReference>
<keyword evidence="8" id="KW-0479">Metal-binding</keyword>
<evidence type="ECO:0000256" key="8">
    <source>
        <dbReference type="PIRSR" id="PIRSR605002-3"/>
    </source>
</evidence>
<comment type="catalytic activity">
    <reaction evidence="9">
        <text>alpha-D-mannose 1-phosphate = D-mannose 6-phosphate</text>
        <dbReference type="Rhea" id="RHEA:11140"/>
        <dbReference type="ChEBI" id="CHEBI:58409"/>
        <dbReference type="ChEBI" id="CHEBI:58735"/>
        <dbReference type="EC" id="5.4.2.8"/>
    </reaction>
</comment>
<evidence type="ECO:0000313" key="10">
    <source>
        <dbReference type="EMBL" id="CAL1294214.1"/>
    </source>
</evidence>
<protein>
    <recommendedName>
        <fullName evidence="5 9">Phosphomannomutase</fullName>
        <ecNumber evidence="5 9">5.4.2.8</ecNumber>
    </recommendedName>
</protein>
<comment type="caution">
    <text evidence="10">The sequence shown here is derived from an EMBL/GenBank/DDBJ whole genome shotgun (WGS) entry which is preliminary data.</text>
</comment>
<evidence type="ECO:0000256" key="6">
    <source>
        <dbReference type="ARBA" id="ARBA00023235"/>
    </source>
</evidence>
<evidence type="ECO:0000256" key="1">
    <source>
        <dbReference type="ARBA" id="ARBA00004496"/>
    </source>
</evidence>
<comment type="similarity">
    <text evidence="3 9">Belongs to the eukaryotic PMM family.</text>
</comment>
<comment type="subcellular location">
    <subcellularLocation>
        <location evidence="1 9">Cytoplasm</location>
    </subcellularLocation>
</comment>
<evidence type="ECO:0000256" key="9">
    <source>
        <dbReference type="RuleBase" id="RU361118"/>
    </source>
</evidence>
<evidence type="ECO:0000256" key="2">
    <source>
        <dbReference type="ARBA" id="ARBA00004699"/>
    </source>
</evidence>
<gene>
    <name evidence="10" type="ORF">LARSCL_LOCUS18595</name>
</gene>
<comment type="function">
    <text evidence="9">Involved in the synthesis of the GDP-mannose and dolichol-phosphate-mannose required for a number of critical mannosyl transfer reactions.</text>
</comment>
<dbReference type="GO" id="GO:0004615">
    <property type="term" value="F:phosphomannomutase activity"/>
    <property type="evidence" value="ECO:0007669"/>
    <property type="project" value="UniProtKB-EC"/>
</dbReference>